<dbReference type="OrthoDB" id="64281at2759"/>
<accession>A0A4P9ZZ78</accession>
<protein>
    <recommendedName>
        <fullName evidence="4">Chitin-binding type-4 domain-containing protein</fullName>
    </recommendedName>
</protein>
<gene>
    <name evidence="2" type="ORF">BJ085DRAFT_29969</name>
</gene>
<dbReference type="PANTHER" id="PTHR35559">
    <property type="entry name" value="CHITIN-BINDING TYPE-4 DOMAIN-CONTAINING PROTEIN"/>
    <property type="match status" value="1"/>
</dbReference>
<dbReference type="PANTHER" id="PTHR35559:SF1">
    <property type="entry name" value="CHITIN-BINDING TYPE-4 DOMAIN-CONTAINING PROTEIN"/>
    <property type="match status" value="1"/>
</dbReference>
<evidence type="ECO:0000313" key="3">
    <source>
        <dbReference type="Proteomes" id="UP000268162"/>
    </source>
</evidence>
<dbReference type="Proteomes" id="UP000268162">
    <property type="component" value="Unassembled WGS sequence"/>
</dbReference>
<proteinExistence type="predicted"/>
<organism evidence="2 3">
    <name type="scientific">Dimargaris cristalligena</name>
    <dbReference type="NCBI Taxonomy" id="215637"/>
    <lineage>
        <taxon>Eukaryota</taxon>
        <taxon>Fungi</taxon>
        <taxon>Fungi incertae sedis</taxon>
        <taxon>Zoopagomycota</taxon>
        <taxon>Kickxellomycotina</taxon>
        <taxon>Dimargaritomycetes</taxon>
        <taxon>Dimargaritales</taxon>
        <taxon>Dimargaritaceae</taxon>
        <taxon>Dimargaris</taxon>
    </lineage>
</organism>
<feature type="signal peptide" evidence="1">
    <location>
        <begin position="1"/>
        <end position="23"/>
    </location>
</feature>
<feature type="chain" id="PRO_5020912262" description="Chitin-binding type-4 domain-containing protein" evidence="1">
    <location>
        <begin position="24"/>
        <end position="206"/>
    </location>
</feature>
<reference evidence="3" key="1">
    <citation type="journal article" date="2018" name="Nat. Microbiol.">
        <title>Leveraging single-cell genomics to expand the fungal tree of life.</title>
        <authorList>
            <person name="Ahrendt S.R."/>
            <person name="Quandt C.A."/>
            <person name="Ciobanu D."/>
            <person name="Clum A."/>
            <person name="Salamov A."/>
            <person name="Andreopoulos B."/>
            <person name="Cheng J.F."/>
            <person name="Woyke T."/>
            <person name="Pelin A."/>
            <person name="Henrissat B."/>
            <person name="Reynolds N.K."/>
            <person name="Benny G.L."/>
            <person name="Smith M.E."/>
            <person name="James T.Y."/>
            <person name="Grigoriev I.V."/>
        </authorList>
    </citation>
    <scope>NUCLEOTIDE SEQUENCE [LARGE SCALE GENOMIC DNA]</scope>
    <source>
        <strain evidence="3">RSA 468</strain>
    </source>
</reference>
<keyword evidence="3" id="KW-1185">Reference proteome</keyword>
<name>A0A4P9ZZ78_9FUNG</name>
<evidence type="ECO:0000256" key="1">
    <source>
        <dbReference type="SAM" id="SignalP"/>
    </source>
</evidence>
<evidence type="ECO:0008006" key="4">
    <source>
        <dbReference type="Google" id="ProtNLM"/>
    </source>
</evidence>
<dbReference type="EMBL" id="ML002300">
    <property type="protein sequence ID" value="RKP39074.1"/>
    <property type="molecule type" value="Genomic_DNA"/>
</dbReference>
<keyword evidence="1" id="KW-0732">Signal</keyword>
<evidence type="ECO:0000313" key="2">
    <source>
        <dbReference type="EMBL" id="RKP39074.1"/>
    </source>
</evidence>
<dbReference type="AlphaFoldDB" id="A0A4P9ZZ78"/>
<sequence>MLLDKQVPLALVGVLTLLSVTLGHSWTDCTKYNTDTKKCEGHMRLYNGRGTAPADDWYTHKLEARPANALLCDPKRQASLKYYAKFKIGSSYPGGTNHVLYRVNGHQAFANTKVKVVYFATDDIGKLKYADLKKGQTVGEFTFMDKTRCDGNKDDSNCWGSYTVPENAPAGPKSFVWIWAFDQNPAGEEYSSCFDLIINPIVKAKL</sequence>
<dbReference type="STRING" id="215637.A0A4P9ZZ78"/>